<dbReference type="OrthoDB" id="426235at2759"/>
<dbReference type="InParanoid" id="A0A1Y2FCV8"/>
<dbReference type="PANTHER" id="PTHR19288">
    <property type="entry name" value="4-NITROPHENYLPHOSPHATASE-RELATED"/>
    <property type="match status" value="1"/>
</dbReference>
<dbReference type="GO" id="GO:0016791">
    <property type="term" value="F:phosphatase activity"/>
    <property type="evidence" value="ECO:0007669"/>
    <property type="project" value="TreeGrafter"/>
</dbReference>
<dbReference type="Pfam" id="PF13344">
    <property type="entry name" value="Hydrolase_6"/>
    <property type="match status" value="1"/>
</dbReference>
<dbReference type="InterPro" id="IPR036412">
    <property type="entry name" value="HAD-like_sf"/>
</dbReference>
<evidence type="ECO:0000256" key="1">
    <source>
        <dbReference type="SAM" id="MobiDB-lite"/>
    </source>
</evidence>
<organism evidence="2 3">
    <name type="scientific">Leucosporidium creatinivorum</name>
    <dbReference type="NCBI Taxonomy" id="106004"/>
    <lineage>
        <taxon>Eukaryota</taxon>
        <taxon>Fungi</taxon>
        <taxon>Dikarya</taxon>
        <taxon>Basidiomycota</taxon>
        <taxon>Pucciniomycotina</taxon>
        <taxon>Microbotryomycetes</taxon>
        <taxon>Leucosporidiales</taxon>
        <taxon>Leucosporidium</taxon>
    </lineage>
</organism>
<protein>
    <submittedName>
        <fullName evidence="2">HAD-like domain-containing protein</fullName>
    </submittedName>
</protein>
<name>A0A1Y2FCV8_9BASI</name>
<dbReference type="GO" id="GO:0005737">
    <property type="term" value="C:cytoplasm"/>
    <property type="evidence" value="ECO:0007669"/>
    <property type="project" value="TreeGrafter"/>
</dbReference>
<reference evidence="2 3" key="1">
    <citation type="submission" date="2016-07" db="EMBL/GenBank/DDBJ databases">
        <title>Pervasive Adenine N6-methylation of Active Genes in Fungi.</title>
        <authorList>
            <consortium name="DOE Joint Genome Institute"/>
            <person name="Mondo S.J."/>
            <person name="Dannebaum R.O."/>
            <person name="Kuo R.C."/>
            <person name="Labutti K."/>
            <person name="Haridas S."/>
            <person name="Kuo A."/>
            <person name="Salamov A."/>
            <person name="Ahrendt S.R."/>
            <person name="Lipzen A."/>
            <person name="Sullivan W."/>
            <person name="Andreopoulos W.B."/>
            <person name="Clum A."/>
            <person name="Lindquist E."/>
            <person name="Daum C."/>
            <person name="Ramamoorthy G.K."/>
            <person name="Gryganskyi A."/>
            <person name="Culley D."/>
            <person name="Magnuson J.K."/>
            <person name="James T.Y."/>
            <person name="O'Malley M.A."/>
            <person name="Stajich J.E."/>
            <person name="Spatafora J.W."/>
            <person name="Visel A."/>
            <person name="Grigoriev I.V."/>
        </authorList>
    </citation>
    <scope>NUCLEOTIDE SEQUENCE [LARGE SCALE GENOMIC DNA]</scope>
    <source>
        <strain evidence="2 3">62-1032</strain>
    </source>
</reference>
<keyword evidence="3" id="KW-1185">Reference proteome</keyword>
<accession>A0A1Y2FCV8</accession>
<comment type="caution">
    <text evidence="2">The sequence shown here is derived from an EMBL/GenBank/DDBJ whole genome shotgun (WGS) entry which is preliminary data.</text>
</comment>
<dbReference type="STRING" id="106004.A0A1Y2FCV8"/>
<dbReference type="SUPFAM" id="SSF56784">
    <property type="entry name" value="HAD-like"/>
    <property type="match status" value="1"/>
</dbReference>
<dbReference type="EMBL" id="MCGR01000022">
    <property type="protein sequence ID" value="ORY81753.1"/>
    <property type="molecule type" value="Genomic_DNA"/>
</dbReference>
<evidence type="ECO:0000313" key="3">
    <source>
        <dbReference type="Proteomes" id="UP000193467"/>
    </source>
</evidence>
<dbReference type="PANTHER" id="PTHR19288:SF46">
    <property type="entry name" value="HALOACID DEHALOGENASE-LIKE HYDROLASE DOMAIN-CONTAINING PROTEIN 2"/>
    <property type="match status" value="1"/>
</dbReference>
<feature type="region of interest" description="Disordered" evidence="1">
    <location>
        <begin position="225"/>
        <end position="248"/>
    </location>
</feature>
<dbReference type="Gene3D" id="3.40.50.1000">
    <property type="entry name" value="HAD superfamily/HAD-like"/>
    <property type="match status" value="2"/>
</dbReference>
<feature type="region of interest" description="Disordered" evidence="1">
    <location>
        <begin position="290"/>
        <end position="310"/>
    </location>
</feature>
<dbReference type="Proteomes" id="UP000193467">
    <property type="component" value="Unassembled WGS sequence"/>
</dbReference>
<dbReference type="InterPro" id="IPR023214">
    <property type="entry name" value="HAD_sf"/>
</dbReference>
<gene>
    <name evidence="2" type="ORF">BCR35DRAFT_84343</name>
</gene>
<dbReference type="AlphaFoldDB" id="A0A1Y2FCV8"/>
<feature type="compositionally biased region" description="Basic residues" evidence="1">
    <location>
        <begin position="226"/>
        <end position="236"/>
    </location>
</feature>
<sequence>MTCLRALLIDLSGTLHVSDTATPGAAAAIRRLREAGIAIRYVSNTSKESKKSLLDKMKRMDLDVREEELFTSLSAVRSLVDARNLNPLYLLSPSSLSDFPPPSPSSPYSAVIVGLAPDRLSYTNGLNDAFRLLAGEEGPGKGKVQLIATHRATYVGAGDGKLSLGPGPFITALVEASGVKAEVVGKPTRAFFELALRSLEKDGITSKDWSSVGMVRLHSILSPISSRHRHRHRHRPPNPSSLGSRLPPTLGVDPLLPQIGDDWKQDTGLIARELGLRRYLVRTGKYREGDETRLAKEEGEGEGEVGPEWCGKNFEEAVEDVLR</sequence>
<proteinExistence type="predicted"/>
<evidence type="ECO:0000313" key="2">
    <source>
        <dbReference type="EMBL" id="ORY81753.1"/>
    </source>
</evidence>
<dbReference type="InterPro" id="IPR006357">
    <property type="entry name" value="HAD-SF_hydro_IIA"/>
</dbReference>